<keyword evidence="2" id="KW-0378">Hydrolase</keyword>
<dbReference type="KEGG" id="cad:Curi_c09620"/>
<protein>
    <submittedName>
        <fullName evidence="2">Cell wall hydrolase</fullName>
    </submittedName>
</protein>
<gene>
    <name evidence="2" type="ordered locus">Curi_c09620</name>
</gene>
<keyword evidence="3" id="KW-1185">Reference proteome</keyword>
<dbReference type="AlphaFoldDB" id="K0AVU1"/>
<dbReference type="InterPro" id="IPR042047">
    <property type="entry name" value="SleB_dom1"/>
</dbReference>
<sequence length="148" mass="16823">MLSFSDRELFARVIQCEAGGEGETGMKAVATVIMNRVHVPDGEYQRVNQGSLRRVITQEGQFDCVRTTIRGVANPQTIWAMRPTDLHYQIADWALAGNKLWNIGRCLWYMNPFVPTCPPVFPYNGSGQFNSRIIQHCFYDPTELYSST</sequence>
<dbReference type="Proteomes" id="UP000006094">
    <property type="component" value="Chromosome"/>
</dbReference>
<proteinExistence type="predicted"/>
<evidence type="ECO:0000313" key="2">
    <source>
        <dbReference type="EMBL" id="AFS77978.1"/>
    </source>
</evidence>
<dbReference type="GO" id="GO:0016787">
    <property type="term" value="F:hydrolase activity"/>
    <property type="evidence" value="ECO:0007669"/>
    <property type="project" value="UniProtKB-KW"/>
</dbReference>
<reference evidence="2 3" key="1">
    <citation type="journal article" date="2012" name="PLoS ONE">
        <title>The purine-utilizing bacterium Clostridium acidurici 9a: a genome-guided metabolic reconsideration.</title>
        <authorList>
            <person name="Hartwich K."/>
            <person name="Poehlein A."/>
            <person name="Daniel R."/>
        </authorList>
    </citation>
    <scope>NUCLEOTIDE SEQUENCE [LARGE SCALE GENOMIC DNA]</scope>
    <source>
        <strain evidence="3">ATCC 7906 / DSM 604 / BCRC 14475 / CIP 104303 / KCTC 5404 / NCIMB 10678 / 9a</strain>
    </source>
</reference>
<evidence type="ECO:0000313" key="3">
    <source>
        <dbReference type="Proteomes" id="UP000006094"/>
    </source>
</evidence>
<feature type="domain" description="Cell wall hydrolase SleB" evidence="1">
    <location>
        <begin position="20"/>
        <end position="139"/>
    </location>
</feature>
<dbReference type="Pfam" id="PF07486">
    <property type="entry name" value="Hydrolase_2"/>
    <property type="match status" value="1"/>
</dbReference>
<dbReference type="STRING" id="1128398.Curi_c09620"/>
<accession>K0AVU1</accession>
<evidence type="ECO:0000259" key="1">
    <source>
        <dbReference type="Pfam" id="PF07486"/>
    </source>
</evidence>
<dbReference type="InterPro" id="IPR011105">
    <property type="entry name" value="Cell_wall_hydrolase_SleB"/>
</dbReference>
<dbReference type="eggNOG" id="COG3773">
    <property type="taxonomic scope" value="Bacteria"/>
</dbReference>
<dbReference type="EMBL" id="CP003326">
    <property type="protein sequence ID" value="AFS77978.1"/>
    <property type="molecule type" value="Genomic_DNA"/>
</dbReference>
<name>K0AVU1_GOTA9</name>
<organism evidence="2 3">
    <name type="scientific">Gottschalkia acidurici (strain ATCC 7906 / DSM 604 / BCRC 14475 / CIP 104303 / KCTC 5404 / NCIMB 10678 / 9a)</name>
    <name type="common">Clostridium acidurici</name>
    <dbReference type="NCBI Taxonomy" id="1128398"/>
    <lineage>
        <taxon>Bacteria</taxon>
        <taxon>Bacillati</taxon>
        <taxon>Bacillota</taxon>
        <taxon>Tissierellia</taxon>
        <taxon>Tissierellales</taxon>
        <taxon>Gottschalkiaceae</taxon>
        <taxon>Gottschalkia</taxon>
    </lineage>
</organism>
<dbReference type="Gene3D" id="1.10.10.2520">
    <property type="entry name" value="Cell wall hydrolase SleB, domain 1"/>
    <property type="match status" value="1"/>
</dbReference>
<dbReference type="HOGENOM" id="CLU_1775581_0_0_9"/>
<dbReference type="RefSeq" id="WP_014967115.1">
    <property type="nucleotide sequence ID" value="NC_018664.1"/>
</dbReference>